<dbReference type="GO" id="GO:0007034">
    <property type="term" value="P:vacuolar transport"/>
    <property type="evidence" value="ECO:0007669"/>
    <property type="project" value="TreeGrafter"/>
</dbReference>
<keyword evidence="4" id="KW-1185">Reference proteome</keyword>
<feature type="domain" description="CLEC16A/TT9 C-terminal" evidence="2">
    <location>
        <begin position="2"/>
        <end position="298"/>
    </location>
</feature>
<dbReference type="AlphaFoldDB" id="A0A7J8EXL3"/>
<keyword evidence="3" id="KW-0430">Lectin</keyword>
<feature type="region of interest" description="Disordered" evidence="1">
    <location>
        <begin position="238"/>
        <end position="260"/>
    </location>
</feature>
<dbReference type="InterPro" id="IPR039272">
    <property type="entry name" value="CLEC16A/TT9"/>
</dbReference>
<name>A0A7J8EXL3_ROUAE</name>
<dbReference type="EMBL" id="JACASE010000008">
    <property type="protein sequence ID" value="KAF6440150.1"/>
    <property type="molecule type" value="Genomic_DNA"/>
</dbReference>
<dbReference type="PANTHER" id="PTHR21481">
    <property type="entry name" value="PROTEIN CLEC16A"/>
    <property type="match status" value="1"/>
</dbReference>
<accession>A0A7J8EXL3</accession>
<feature type="compositionally biased region" description="Low complexity" evidence="1">
    <location>
        <begin position="184"/>
        <end position="199"/>
    </location>
</feature>
<sequence length="330" mass="34707">MVQRFLAVDIYQMSLVEPDVSRLGWGVVKFAGLLQDMQVTGVEDDSRALNITIHKPASSPHSKPFPILQATFIFSDHIRCIIAKQRLAKGRIQARRMKMQRIAALLDLPIQPTTEVLGFGLGSSSSSQHLPFRFYDQCRRGSSDPTVQRSVFASVDKVPGFAVAQCINQHSSPSLSSPSPPASGSPSGSGSTSHCDSGGASASSTPSVAQSPTDDPTTMEQPQPNLLDQLVIVSETEAGARPGKSLAKSADEPVSLSPSLIPAQQPTISLLCEDTADTLSVESLTLVPPVDPHSLHTLAGILPPPMPATEGTGTPGEEAGPSEPAGPAQH</sequence>
<dbReference type="GO" id="GO:0030246">
    <property type="term" value="F:carbohydrate binding"/>
    <property type="evidence" value="ECO:0007669"/>
    <property type="project" value="UniProtKB-KW"/>
</dbReference>
<dbReference type="PANTHER" id="PTHR21481:SF0">
    <property type="entry name" value="PROTEIN CLEC16A"/>
    <property type="match status" value="1"/>
</dbReference>
<organism evidence="3 4">
    <name type="scientific">Rousettus aegyptiacus</name>
    <name type="common">Egyptian fruit bat</name>
    <name type="synonym">Pteropus aegyptiacus</name>
    <dbReference type="NCBI Taxonomy" id="9407"/>
    <lineage>
        <taxon>Eukaryota</taxon>
        <taxon>Metazoa</taxon>
        <taxon>Chordata</taxon>
        <taxon>Craniata</taxon>
        <taxon>Vertebrata</taxon>
        <taxon>Euteleostomi</taxon>
        <taxon>Mammalia</taxon>
        <taxon>Eutheria</taxon>
        <taxon>Laurasiatheria</taxon>
        <taxon>Chiroptera</taxon>
        <taxon>Yinpterochiroptera</taxon>
        <taxon>Pteropodoidea</taxon>
        <taxon>Pteropodidae</taxon>
        <taxon>Rousettinae</taxon>
        <taxon>Rousettus</taxon>
    </lineage>
</organism>
<dbReference type="GO" id="GO:0005770">
    <property type="term" value="C:late endosome"/>
    <property type="evidence" value="ECO:0007669"/>
    <property type="project" value="TreeGrafter"/>
</dbReference>
<dbReference type="GO" id="GO:0016197">
    <property type="term" value="P:endosomal transport"/>
    <property type="evidence" value="ECO:0007669"/>
    <property type="project" value="TreeGrafter"/>
</dbReference>
<gene>
    <name evidence="3" type="ORF">HJG63_002967</name>
</gene>
<feature type="region of interest" description="Disordered" evidence="1">
    <location>
        <begin position="299"/>
        <end position="330"/>
    </location>
</feature>
<evidence type="ECO:0000256" key="1">
    <source>
        <dbReference type="SAM" id="MobiDB-lite"/>
    </source>
</evidence>
<reference evidence="3 4" key="1">
    <citation type="journal article" date="2020" name="Nature">
        <title>Six reference-quality genomes reveal evolution of bat adaptations.</title>
        <authorList>
            <person name="Jebb D."/>
            <person name="Huang Z."/>
            <person name="Pippel M."/>
            <person name="Hughes G.M."/>
            <person name="Lavrichenko K."/>
            <person name="Devanna P."/>
            <person name="Winkler S."/>
            <person name="Jermiin L.S."/>
            <person name="Skirmuntt E.C."/>
            <person name="Katzourakis A."/>
            <person name="Burkitt-Gray L."/>
            <person name="Ray D.A."/>
            <person name="Sullivan K.A.M."/>
            <person name="Roscito J.G."/>
            <person name="Kirilenko B.M."/>
            <person name="Davalos L.M."/>
            <person name="Corthals A.P."/>
            <person name="Power M.L."/>
            <person name="Jones G."/>
            <person name="Ransome R.D."/>
            <person name="Dechmann D.K.N."/>
            <person name="Locatelli A.G."/>
            <person name="Puechmaille S.J."/>
            <person name="Fedrigo O."/>
            <person name="Jarvis E.D."/>
            <person name="Hiller M."/>
            <person name="Vernes S.C."/>
            <person name="Myers E.W."/>
            <person name="Teeling E.C."/>
        </authorList>
    </citation>
    <scope>NUCLEOTIDE SEQUENCE [LARGE SCALE GENOMIC DNA]</scope>
    <source>
        <strain evidence="3">MRouAeg1</strain>
        <tissue evidence="3">Muscle</tissue>
    </source>
</reference>
<comment type="caution">
    <text evidence="3">The sequence shown here is derived from an EMBL/GenBank/DDBJ whole genome shotgun (WGS) entry which is preliminary data.</text>
</comment>
<dbReference type="GO" id="GO:1901096">
    <property type="term" value="P:regulation of autophagosome maturation"/>
    <property type="evidence" value="ECO:0007669"/>
    <property type="project" value="TreeGrafter"/>
</dbReference>
<evidence type="ECO:0000313" key="3">
    <source>
        <dbReference type="EMBL" id="KAF6440150.1"/>
    </source>
</evidence>
<dbReference type="Pfam" id="PF19439">
    <property type="entry name" value="CLEC16A_C"/>
    <property type="match status" value="1"/>
</dbReference>
<protein>
    <submittedName>
        <fullName evidence="3">C-type lectin domain containing 16A</fullName>
    </submittedName>
</protein>
<proteinExistence type="predicted"/>
<dbReference type="GO" id="GO:0005794">
    <property type="term" value="C:Golgi apparatus"/>
    <property type="evidence" value="ECO:0007669"/>
    <property type="project" value="TreeGrafter"/>
</dbReference>
<dbReference type="InterPro" id="IPR045820">
    <property type="entry name" value="CLEC16A/TT9_C"/>
</dbReference>
<feature type="region of interest" description="Disordered" evidence="1">
    <location>
        <begin position="170"/>
        <end position="222"/>
    </location>
</feature>
<feature type="compositionally biased region" description="Low complexity" evidence="1">
    <location>
        <begin position="308"/>
        <end position="330"/>
    </location>
</feature>
<feature type="compositionally biased region" description="Polar residues" evidence="1">
    <location>
        <begin position="200"/>
        <end position="222"/>
    </location>
</feature>
<evidence type="ECO:0000313" key="4">
    <source>
        <dbReference type="Proteomes" id="UP000593571"/>
    </source>
</evidence>
<dbReference type="Proteomes" id="UP000593571">
    <property type="component" value="Unassembled WGS sequence"/>
</dbReference>
<evidence type="ECO:0000259" key="2">
    <source>
        <dbReference type="Pfam" id="PF19439"/>
    </source>
</evidence>